<keyword evidence="4" id="KW-0418">Kinase</keyword>
<evidence type="ECO:0000256" key="2">
    <source>
        <dbReference type="SAM" id="SignalP"/>
    </source>
</evidence>
<dbReference type="GO" id="GO:0016301">
    <property type="term" value="F:kinase activity"/>
    <property type="evidence" value="ECO:0007669"/>
    <property type="project" value="UniProtKB-KW"/>
</dbReference>
<keyword evidence="4" id="KW-0808">Transferase</keyword>
<evidence type="ECO:0000256" key="1">
    <source>
        <dbReference type="SAM" id="MobiDB-lite"/>
    </source>
</evidence>
<sequence length="582" mass="66076">MRPVPAIILCALFYLGVAQDTTNYDDNNVKTNNVEPSPSVRLDPYIRKALLKALSDLEENENVTISETTDGTSPFFSENTSDEVTVSQAKKENIQIHSFVVNGQSAFNNSSHVTPMFIDKNISILSTTVGNVENHDIANPTKTPFNEIFQTRESGVNIQQVRSIPSASKTKDSNFAQNKLTTEKPRRISTTTTSTTTTTTTPKPTHNEDGENIEEVSKKDVQVFQAPLVAAFTVHQDADGVPKKVIPIYQQTNIQSGSKTSSISNLPTNIPQHLNPNNPVNYIQDFTSTEFISQQLTLQKQLEDKQRILEERLRFLQIQQRQQEELLRSQQVLLQQKEAERIQQSLFEQDQFKKQLLLLEQQKLPTQQLSNFHAHKNFPQNQILNQNNQRPQKSQVSIQPSVSLDQTNTLAAQQQLPNREAVDFLIHLRTKQQNQFPLQDNHLPQGISNFLQPNSAQNFNQGLNFQLTNQIKSSDDPRQKQGTRVFRHESGVGNLGINIPNYNRFNTFDPPFTNHFSTPNRISQFSPDVELKQLLAQSNLNSRAQEDLNIVSKVLSLNHGIPFHNIPNRLSFDNRRRTRTSS</sequence>
<evidence type="ECO:0000313" key="3">
    <source>
        <dbReference type="Proteomes" id="UP001652626"/>
    </source>
</evidence>
<feature type="signal peptide" evidence="2">
    <location>
        <begin position="1"/>
        <end position="18"/>
    </location>
</feature>
<protein>
    <submittedName>
        <fullName evidence="4">Probable serine/threonine-protein kinase MARK-A</fullName>
    </submittedName>
</protein>
<dbReference type="RefSeq" id="XP_026496936.2">
    <property type="nucleotide sequence ID" value="XM_026641151.2"/>
</dbReference>
<keyword evidence="3" id="KW-1185">Reference proteome</keyword>
<accession>A0A8B8ILZ3</accession>
<dbReference type="Proteomes" id="UP001652626">
    <property type="component" value="Chromosome 7"/>
</dbReference>
<name>A0A8B8ILZ3_VANTA</name>
<dbReference type="GeneID" id="113401296"/>
<feature type="compositionally biased region" description="Low complexity" evidence="1">
    <location>
        <begin position="189"/>
        <end position="201"/>
    </location>
</feature>
<feature type="compositionally biased region" description="Polar residues" evidence="1">
    <location>
        <begin position="165"/>
        <end position="180"/>
    </location>
</feature>
<dbReference type="OMA" id="HESGVGN"/>
<evidence type="ECO:0000313" key="4">
    <source>
        <dbReference type="RefSeq" id="XP_026496936.2"/>
    </source>
</evidence>
<proteinExistence type="predicted"/>
<dbReference type="OrthoDB" id="7699626at2759"/>
<dbReference type="AlphaFoldDB" id="A0A8B8ILZ3"/>
<reference evidence="4" key="1">
    <citation type="submission" date="2025-08" db="UniProtKB">
        <authorList>
            <consortium name="RefSeq"/>
        </authorList>
    </citation>
    <scope>IDENTIFICATION</scope>
    <source>
        <tissue evidence="4">Whole body</tissue>
    </source>
</reference>
<feature type="region of interest" description="Disordered" evidence="1">
    <location>
        <begin position="165"/>
        <end position="210"/>
    </location>
</feature>
<feature type="chain" id="PRO_5045978251" evidence="2">
    <location>
        <begin position="19"/>
        <end position="582"/>
    </location>
</feature>
<organism evidence="3 4">
    <name type="scientific">Vanessa tameamea</name>
    <name type="common">Kamehameha butterfly</name>
    <dbReference type="NCBI Taxonomy" id="334116"/>
    <lineage>
        <taxon>Eukaryota</taxon>
        <taxon>Metazoa</taxon>
        <taxon>Ecdysozoa</taxon>
        <taxon>Arthropoda</taxon>
        <taxon>Hexapoda</taxon>
        <taxon>Insecta</taxon>
        <taxon>Pterygota</taxon>
        <taxon>Neoptera</taxon>
        <taxon>Endopterygota</taxon>
        <taxon>Lepidoptera</taxon>
        <taxon>Glossata</taxon>
        <taxon>Ditrysia</taxon>
        <taxon>Papilionoidea</taxon>
        <taxon>Nymphalidae</taxon>
        <taxon>Nymphalinae</taxon>
        <taxon>Vanessa</taxon>
    </lineage>
</organism>
<keyword evidence="2" id="KW-0732">Signal</keyword>
<gene>
    <name evidence="4" type="primary">LOC113401296</name>
</gene>